<comment type="caution">
    <text evidence="2">The sequence shown here is derived from an EMBL/GenBank/DDBJ whole genome shotgun (WGS) entry which is preliminary data.</text>
</comment>
<proteinExistence type="predicted"/>
<dbReference type="AlphaFoldDB" id="A0A8H5UX99"/>
<dbReference type="EMBL" id="JAAOAS010000035">
    <property type="protein sequence ID" value="KAF5602656.1"/>
    <property type="molecule type" value="Genomic_DNA"/>
</dbReference>
<protein>
    <submittedName>
        <fullName evidence="2">Kinase-like (PK-like)</fullName>
    </submittedName>
</protein>
<dbReference type="PANTHER" id="PTHR21310:SF39">
    <property type="entry name" value="AMINOGLYCOSIDE PHOSPHOTRANSFERASE DOMAIN-CONTAINING PROTEIN"/>
    <property type="match status" value="1"/>
</dbReference>
<name>A0A8H5UX99_9HYPO</name>
<dbReference type="InterPro" id="IPR002575">
    <property type="entry name" value="Aminoglycoside_PTrfase"/>
</dbReference>
<dbReference type="SUPFAM" id="SSF56112">
    <property type="entry name" value="Protein kinase-like (PK-like)"/>
    <property type="match status" value="1"/>
</dbReference>
<keyword evidence="3" id="KW-1185">Reference proteome</keyword>
<dbReference type="PANTHER" id="PTHR21310">
    <property type="entry name" value="AMINOGLYCOSIDE PHOSPHOTRANSFERASE-RELATED-RELATED"/>
    <property type="match status" value="1"/>
</dbReference>
<feature type="domain" description="Aminoglycoside phosphotransferase" evidence="1">
    <location>
        <begin position="88"/>
        <end position="273"/>
    </location>
</feature>
<keyword evidence="2" id="KW-0418">Kinase</keyword>
<evidence type="ECO:0000313" key="3">
    <source>
        <dbReference type="Proteomes" id="UP000546213"/>
    </source>
</evidence>
<evidence type="ECO:0000259" key="1">
    <source>
        <dbReference type="Pfam" id="PF01636"/>
    </source>
</evidence>
<reference evidence="2 3" key="1">
    <citation type="submission" date="2020-05" db="EMBL/GenBank/DDBJ databases">
        <title>Identification and distribution of gene clusters putatively required for synthesis of sphingolipid metabolism inhibitors in phylogenetically diverse species of the filamentous fungus Fusarium.</title>
        <authorList>
            <person name="Kim H.-S."/>
            <person name="Busman M."/>
            <person name="Brown D.W."/>
            <person name="Divon H."/>
            <person name="Uhlig S."/>
            <person name="Proctor R.H."/>
        </authorList>
    </citation>
    <scope>NUCLEOTIDE SEQUENCE [LARGE SCALE GENOMIC DNA]</scope>
    <source>
        <strain evidence="2 3">NRRL 36939</strain>
    </source>
</reference>
<sequence length="335" mass="37498">MGFYVSKLLGIESQDNGGPGGMIGFSQPYQDPRPIDDDYDFPLDGKDIASVSDKELLFAFATVPRLYEYGYVTVSRVSKDLIIKFGPGVAMSEAETTKFASETLQLPVPKVHRAFKVDVPDTGKVFGTPLEDIHLIVMDYIKGSTVKKAWRSFDIAAKENVAQQVADVINKMQSTVLNHMPVGPIGRAHNETCQGPWFAGYGTGPFDTLKELEDWCNHKVDDGIMVKQLKPETPRFEFRDTVLTHQDLGMRNLVVDEDMKVWVINWGCAGVYPKEFERAALQLQAEDNEYANMVLGRLSGRQGIVIDQFAKIVYGLRIGRIPSVNWASSLRRNQE</sequence>
<dbReference type="Proteomes" id="UP000546213">
    <property type="component" value="Unassembled WGS sequence"/>
</dbReference>
<dbReference type="InterPro" id="IPR051678">
    <property type="entry name" value="AGP_Transferase"/>
</dbReference>
<gene>
    <name evidence="2" type="ORF">FPCIR_1776</name>
</gene>
<dbReference type="OrthoDB" id="4177236at2759"/>
<accession>A0A8H5UX99</accession>
<dbReference type="Pfam" id="PF01636">
    <property type="entry name" value="APH"/>
    <property type="match status" value="1"/>
</dbReference>
<organism evidence="2 3">
    <name type="scientific">Fusarium pseudocircinatum</name>
    <dbReference type="NCBI Taxonomy" id="56676"/>
    <lineage>
        <taxon>Eukaryota</taxon>
        <taxon>Fungi</taxon>
        <taxon>Dikarya</taxon>
        <taxon>Ascomycota</taxon>
        <taxon>Pezizomycotina</taxon>
        <taxon>Sordariomycetes</taxon>
        <taxon>Hypocreomycetidae</taxon>
        <taxon>Hypocreales</taxon>
        <taxon>Nectriaceae</taxon>
        <taxon>Fusarium</taxon>
        <taxon>Fusarium fujikuroi species complex</taxon>
    </lineage>
</organism>
<dbReference type="InterPro" id="IPR011009">
    <property type="entry name" value="Kinase-like_dom_sf"/>
</dbReference>
<dbReference type="GO" id="GO:0016301">
    <property type="term" value="F:kinase activity"/>
    <property type="evidence" value="ECO:0007669"/>
    <property type="project" value="UniProtKB-KW"/>
</dbReference>
<keyword evidence="2" id="KW-0808">Transferase</keyword>
<evidence type="ECO:0000313" key="2">
    <source>
        <dbReference type="EMBL" id="KAF5602656.1"/>
    </source>
</evidence>